<dbReference type="Pfam" id="PF10825">
    <property type="entry name" value="DUF2752"/>
    <property type="match status" value="1"/>
</dbReference>
<dbReference type="InterPro" id="IPR021215">
    <property type="entry name" value="DUF2752"/>
</dbReference>
<sequence length="146" mass="15435">MTLESAPAPTPYRAKEFVARSALTYVGGFFALGLGISTLYATTGVGAPCPFRTMTGWNCPLCGGTRMGAALLHGDVAAAFAFNPLAFIGLGVVTILGLLWIVEAAGGPKVRPPRRIADRLVRVHPTRWLVIGLIVAAVYTVLRNLL</sequence>
<reference evidence="3" key="1">
    <citation type="journal article" date="2019" name="Int. J. Syst. Evol. Microbiol.">
        <title>The Global Catalogue of Microorganisms (GCM) 10K type strain sequencing project: providing services to taxonomists for standard genome sequencing and annotation.</title>
        <authorList>
            <consortium name="The Broad Institute Genomics Platform"/>
            <consortium name="The Broad Institute Genome Sequencing Center for Infectious Disease"/>
            <person name="Wu L."/>
            <person name="Ma J."/>
        </authorList>
    </citation>
    <scope>NUCLEOTIDE SEQUENCE [LARGE SCALE GENOMIC DNA]</scope>
    <source>
        <strain evidence="3">JCM 16929</strain>
    </source>
</reference>
<feature type="transmembrane region" description="Helical" evidence="1">
    <location>
        <begin position="76"/>
        <end position="102"/>
    </location>
</feature>
<keyword evidence="1" id="KW-0472">Membrane</keyword>
<dbReference type="RefSeq" id="WP_344802093.1">
    <property type="nucleotide sequence ID" value="NZ_BAABAB010000007.1"/>
</dbReference>
<evidence type="ECO:0008006" key="4">
    <source>
        <dbReference type="Google" id="ProtNLM"/>
    </source>
</evidence>
<evidence type="ECO:0000313" key="3">
    <source>
        <dbReference type="Proteomes" id="UP001501490"/>
    </source>
</evidence>
<name>A0ABP6ZIH6_9ACTN</name>
<evidence type="ECO:0000313" key="2">
    <source>
        <dbReference type="EMBL" id="GAA3610742.1"/>
    </source>
</evidence>
<dbReference type="Proteomes" id="UP001501490">
    <property type="component" value="Unassembled WGS sequence"/>
</dbReference>
<keyword evidence="1" id="KW-0812">Transmembrane</keyword>
<protein>
    <recommendedName>
        <fullName evidence="4">DUF2752 domain-containing protein</fullName>
    </recommendedName>
</protein>
<proteinExistence type="predicted"/>
<dbReference type="EMBL" id="BAABAB010000007">
    <property type="protein sequence ID" value="GAA3610742.1"/>
    <property type="molecule type" value="Genomic_DNA"/>
</dbReference>
<feature type="transmembrane region" description="Helical" evidence="1">
    <location>
        <begin position="123"/>
        <end position="142"/>
    </location>
</feature>
<keyword evidence="3" id="KW-1185">Reference proteome</keyword>
<gene>
    <name evidence="2" type="ORF">GCM10022236_10540</name>
</gene>
<comment type="caution">
    <text evidence="2">The sequence shown here is derived from an EMBL/GenBank/DDBJ whole genome shotgun (WGS) entry which is preliminary data.</text>
</comment>
<organism evidence="2 3">
    <name type="scientific">Microlunatus ginsengisoli</name>
    <dbReference type="NCBI Taxonomy" id="363863"/>
    <lineage>
        <taxon>Bacteria</taxon>
        <taxon>Bacillati</taxon>
        <taxon>Actinomycetota</taxon>
        <taxon>Actinomycetes</taxon>
        <taxon>Propionibacteriales</taxon>
        <taxon>Propionibacteriaceae</taxon>
        <taxon>Microlunatus</taxon>
    </lineage>
</organism>
<feature type="transmembrane region" description="Helical" evidence="1">
    <location>
        <begin position="22"/>
        <end position="41"/>
    </location>
</feature>
<accession>A0ABP6ZIH6</accession>
<evidence type="ECO:0000256" key="1">
    <source>
        <dbReference type="SAM" id="Phobius"/>
    </source>
</evidence>
<keyword evidence="1" id="KW-1133">Transmembrane helix</keyword>